<proteinExistence type="predicted"/>
<evidence type="ECO:0000313" key="3">
    <source>
        <dbReference type="EMBL" id="CEL95506.1"/>
    </source>
</evidence>
<dbReference type="STRING" id="1169540.A0A0G4EG60"/>
<sequence>MGDPKGYYATLEVAPTATQADIKKARDALLQRCHADKQQQHGQPAHAATSTKESQAINEAYRVVGNEGRRWMYDNNYLYGAMGYEGPDSTASSKAPPEQDFFDKFFDRPLFGPGAPEYPKWYFVEEAARLGVTEQGWYTNTKTGQGEWWRRHGPGYRVTLEGPDCQERWEIYKDGVADALRFCRGLAREAARRMFPCCCKAKRDWFPPPCN</sequence>
<dbReference type="InParanoid" id="A0A0G4EG60"/>
<dbReference type="InterPro" id="IPR036869">
    <property type="entry name" value="J_dom_sf"/>
</dbReference>
<dbReference type="GO" id="GO:0030544">
    <property type="term" value="F:Hsp70 protein binding"/>
    <property type="evidence" value="ECO:0007669"/>
    <property type="project" value="InterPro"/>
</dbReference>
<dbReference type="SUPFAM" id="SSF46565">
    <property type="entry name" value="Chaperone J-domain"/>
    <property type="match status" value="1"/>
</dbReference>
<dbReference type="PANTHER" id="PTHR43888">
    <property type="entry name" value="DNAJ-LIKE-2, ISOFORM A-RELATED"/>
    <property type="match status" value="1"/>
</dbReference>
<feature type="domain" description="J" evidence="2">
    <location>
        <begin position="6"/>
        <end position="77"/>
    </location>
</feature>
<accession>A0A0G4EG60</accession>
<dbReference type="PROSITE" id="PS50076">
    <property type="entry name" value="DNAJ_2"/>
    <property type="match status" value="1"/>
</dbReference>
<reference evidence="3 4" key="1">
    <citation type="submission" date="2014-11" db="EMBL/GenBank/DDBJ databases">
        <authorList>
            <person name="Zhu J."/>
            <person name="Qi W."/>
            <person name="Song R."/>
        </authorList>
    </citation>
    <scope>NUCLEOTIDE SEQUENCE [LARGE SCALE GENOMIC DNA]</scope>
</reference>
<name>A0A0G4EG60_VITBC</name>
<keyword evidence="4" id="KW-1185">Reference proteome</keyword>
<organism evidence="3 4">
    <name type="scientific">Vitrella brassicaformis (strain CCMP3155)</name>
    <dbReference type="NCBI Taxonomy" id="1169540"/>
    <lineage>
        <taxon>Eukaryota</taxon>
        <taxon>Sar</taxon>
        <taxon>Alveolata</taxon>
        <taxon>Colpodellida</taxon>
        <taxon>Vitrellaceae</taxon>
        <taxon>Vitrella</taxon>
    </lineage>
</organism>
<dbReference type="Gene3D" id="1.10.287.110">
    <property type="entry name" value="DnaJ domain"/>
    <property type="match status" value="1"/>
</dbReference>
<dbReference type="PhylomeDB" id="A0A0G4EG60"/>
<evidence type="ECO:0000259" key="2">
    <source>
        <dbReference type="PROSITE" id="PS50076"/>
    </source>
</evidence>
<protein>
    <recommendedName>
        <fullName evidence="2">J domain-containing protein</fullName>
    </recommendedName>
</protein>
<dbReference type="AlphaFoldDB" id="A0A0G4EG60"/>
<evidence type="ECO:0000313" key="4">
    <source>
        <dbReference type="Proteomes" id="UP000041254"/>
    </source>
</evidence>
<feature type="region of interest" description="Disordered" evidence="1">
    <location>
        <begin position="34"/>
        <end position="54"/>
    </location>
</feature>
<dbReference type="GO" id="GO:0006457">
    <property type="term" value="P:protein folding"/>
    <property type="evidence" value="ECO:0007669"/>
    <property type="project" value="InterPro"/>
</dbReference>
<dbReference type="InterPro" id="IPR044713">
    <property type="entry name" value="DNJA1/2-like"/>
</dbReference>
<dbReference type="InterPro" id="IPR001623">
    <property type="entry name" value="DnaJ_domain"/>
</dbReference>
<dbReference type="Proteomes" id="UP000041254">
    <property type="component" value="Unassembled WGS sequence"/>
</dbReference>
<gene>
    <name evidence="3" type="ORF">Vbra_11936</name>
</gene>
<dbReference type="OrthoDB" id="10250354at2759"/>
<dbReference type="EMBL" id="CDMY01000228">
    <property type="protein sequence ID" value="CEL95506.1"/>
    <property type="molecule type" value="Genomic_DNA"/>
</dbReference>
<dbReference type="VEuPathDB" id="CryptoDB:Vbra_11936"/>
<dbReference type="CDD" id="cd06257">
    <property type="entry name" value="DnaJ"/>
    <property type="match status" value="1"/>
</dbReference>
<dbReference type="Pfam" id="PF00226">
    <property type="entry name" value="DnaJ"/>
    <property type="match status" value="1"/>
</dbReference>
<evidence type="ECO:0000256" key="1">
    <source>
        <dbReference type="SAM" id="MobiDB-lite"/>
    </source>
</evidence>